<dbReference type="Proteomes" id="UP001497480">
    <property type="component" value="Unassembled WGS sequence"/>
</dbReference>
<keyword evidence="2" id="KW-1185">Reference proteome</keyword>
<gene>
    <name evidence="1" type="ORF">LLUT_LOCUS30397</name>
</gene>
<dbReference type="PANTHER" id="PTHR31431">
    <property type="entry name" value="NUCLEOPORIN NUP188 HOMOLOG"/>
    <property type="match status" value="1"/>
</dbReference>
<accession>A0AAV1Y626</accession>
<dbReference type="EMBL" id="CAXHTB010000021">
    <property type="protein sequence ID" value="CAL0329337.1"/>
    <property type="molecule type" value="Genomic_DNA"/>
</dbReference>
<evidence type="ECO:0000313" key="1">
    <source>
        <dbReference type="EMBL" id="CAL0329337.1"/>
    </source>
</evidence>
<dbReference type="InterPro" id="IPR044840">
    <property type="entry name" value="Nup188"/>
</dbReference>
<proteinExistence type="predicted"/>
<dbReference type="GO" id="GO:0044611">
    <property type="term" value="C:nuclear pore inner ring"/>
    <property type="evidence" value="ECO:0007669"/>
    <property type="project" value="TreeGrafter"/>
</dbReference>
<protein>
    <submittedName>
        <fullName evidence="1">Uncharacterized protein</fullName>
    </submittedName>
</protein>
<organism evidence="1 2">
    <name type="scientific">Lupinus luteus</name>
    <name type="common">European yellow lupine</name>
    <dbReference type="NCBI Taxonomy" id="3873"/>
    <lineage>
        <taxon>Eukaryota</taxon>
        <taxon>Viridiplantae</taxon>
        <taxon>Streptophyta</taxon>
        <taxon>Embryophyta</taxon>
        <taxon>Tracheophyta</taxon>
        <taxon>Spermatophyta</taxon>
        <taxon>Magnoliopsida</taxon>
        <taxon>eudicotyledons</taxon>
        <taxon>Gunneridae</taxon>
        <taxon>Pentapetalae</taxon>
        <taxon>rosids</taxon>
        <taxon>fabids</taxon>
        <taxon>Fabales</taxon>
        <taxon>Fabaceae</taxon>
        <taxon>Papilionoideae</taxon>
        <taxon>50 kb inversion clade</taxon>
        <taxon>genistoids sensu lato</taxon>
        <taxon>core genistoids</taxon>
        <taxon>Genisteae</taxon>
        <taxon>Lupinus</taxon>
    </lineage>
</organism>
<dbReference type="GO" id="GO:0006405">
    <property type="term" value="P:RNA export from nucleus"/>
    <property type="evidence" value="ECO:0007669"/>
    <property type="project" value="TreeGrafter"/>
</dbReference>
<name>A0AAV1Y626_LUPLU</name>
<dbReference type="PANTHER" id="PTHR31431:SF1">
    <property type="entry name" value="NUCLEOPORIN NUP188"/>
    <property type="match status" value="1"/>
</dbReference>
<sequence>MSLDASLWWDSFSLLLSDLENSSLSSHLPSNLVNKLKDNHSWFLHTLSLFKPPNQKSNEALNSKQLIIGQHQITVQQHLKDKALQISSYLLLDEVQSYILVERFVKHNNAAADPMVPEFLHMMLIQYYMERQCLLKCIRWILMRANLAACARIYSVCIVYSGPVSEDNTVKEVEKKLFHDGLESKLVLFFEDLLSCSYPEKMDVDLFTLWAEETLIEENLVLDILFLAYYDSICACSGVTWKKFCSLYKGILAGDYNLGKLAITTEAQQLSYHAKVQLLLILIETLNLENLLQMVHDEIPYRKGVSSFSLTEVQEMDALVATFITFEMNEASPLVLAWAVFLYLLLTLPEKDKKNELMEIDHISYVRQAFEAGSLQYCLEILQCDILKEYDVRHFTWGPLSGYRSVLRTLMSAFIASYEINLQVEDSNATLILDILCKIYRGEESLCTQFWDKESFIDGPIRSLLCNLESEFPFRTVEFVQLLSSLCEGTWPAECAYNFLDRSVGISSLFEIDSDSQIDDVSHKVEARHAVLVPGIEGLFIPAGTRGHILKVFGDNTALVRWEYAPSGVFVLLLRLAQDSYLKSKEDVAFTLDLLSRLVSFNTAVCFAVMDISNSLQFHAIGLMNEQVEKSVWVVEIICNLIKNLPQNSCGAALMSMAVKILEIMLICSPSNVTAVTLNANPFDITLQTSAFSVDSSGLSSGSWLLSGKLARMLLIDCEQNSNDFPLAISGPDDTIFPNLAVLDFTLQLVESGVENDALLALIIFSLQYILVNHEYWKYKIKHIRWKITSKVLELMKKCIASFPYYGKLSEIIRNVLFSDSSIHNTLFQIACTPAHSLEKLHVSRLFDPMEIEGLQLAIGAALDILSVMLSKLSKDSSSSFPVFLQAVFSSTARPVPVATSVISLISYSRDSAIQLGAVRFISTLFAIADCIQPFSYGTTCFVPDNEKIMDLSHSLSNILREQSVSNEDLFVATIDMFTSAAHYQPAFIVAIFSREINADQLSNGDAKLQKNETSLAPLVSKKSSLVDALVHYIERADDLIKSNPRILLSVLNFMVAIWQGASDYANILESLRSYENFWKHLANAISNIASNETPQLNNLKEKDALNVAYSFHCQSAILGIMAYELFLQKKLLHAESLVNDASESKDKAQNATKTSISKATDFNNLKGIWSSWFKDSVLGKLVKSYTSGGHNNEIYHRAKVATSLFSVHVMEKLAVSDSGSLSVSLLQKIHGILTKLSIHPAFSELLSQYSQRGYSEGKELMKLILNDLYYHLQGEVEGRKIGSGPFKELSQYLVESSFLGTYQHQLNEESFVKNVYLFDLIRLRADLKLDVWDCSDWRASKEIAETMLRFLQDANSVMLLSSSKLSALKGLIAVLTVYQDDSLGTATTGERIPDELIFTCMDNTCLSFLATIETLSPVLDASEDLLKFLACEVELLLKLTRAVCKILPMNVSLLVFKCASSGLKLLNELKVLPSEANVIMKLLLTLLLSVLQSNSFSSHSDEAINESSGENLSKISNTTLGLLPILCNCIVTSEHSMLSLSIMDVILRSLLTPRTWLPVLQNHLQLQLVMLKLQDKTSPSIPVILKFFLTLARVRGGAEMLYCSGFLSCLRLLFAESGESFSRFGIENLGSLSEKFEMPQDIWGHGLAVVTSMVQSLGDSSYGTAIVDSMVPYFFSEKTHLIFYSLNAPDLPSNDHDKKRPRAQRSLISFATLKETEHTLMLMCELAKHWNSWIKATKNVDRQLREKCIHLLAFISRGTQRLSELSKKNAPLLCPPTVKEDFEACLKPSHVNSRNGWFALAPLGCVSKPKISSFSTALSVYGQAAESTEPVPQTCFSDKVAVQIYRIAFLLLKFLCLQAEGAAKRAQEVGFVDLTHFPELPMPEILHGLQDQVIAIIRELCEANKPRVSPEIQNVCSLLLQILEMALYLELCVLQICGIRPVLGRVEDFSKEAKSLFSALEGHAFLRASSKSLKQMISCVYPGLLQA</sequence>
<dbReference type="GO" id="GO:0006606">
    <property type="term" value="P:protein import into nucleus"/>
    <property type="evidence" value="ECO:0007669"/>
    <property type="project" value="TreeGrafter"/>
</dbReference>
<dbReference type="GO" id="GO:0017056">
    <property type="term" value="F:structural constituent of nuclear pore"/>
    <property type="evidence" value="ECO:0007669"/>
    <property type="project" value="InterPro"/>
</dbReference>
<reference evidence="1 2" key="1">
    <citation type="submission" date="2024-03" db="EMBL/GenBank/DDBJ databases">
        <authorList>
            <person name="Martinez-Hernandez J."/>
        </authorList>
    </citation>
    <scope>NUCLEOTIDE SEQUENCE [LARGE SCALE GENOMIC DNA]</scope>
</reference>
<comment type="caution">
    <text evidence="1">The sequence shown here is derived from an EMBL/GenBank/DDBJ whole genome shotgun (WGS) entry which is preliminary data.</text>
</comment>
<evidence type="ECO:0000313" key="2">
    <source>
        <dbReference type="Proteomes" id="UP001497480"/>
    </source>
</evidence>